<accession>A0A2N4TUD5</accession>
<comment type="caution">
    <text evidence="3">The sequence shown here is derived from an EMBL/GenBank/DDBJ whole genome shotgun (WGS) entry which is preliminary data.</text>
</comment>
<feature type="transmembrane region" description="Helical" evidence="1">
    <location>
        <begin position="94"/>
        <end position="116"/>
    </location>
</feature>
<feature type="transmembrane region" description="Helical" evidence="1">
    <location>
        <begin position="44"/>
        <end position="63"/>
    </location>
</feature>
<evidence type="ECO:0000256" key="1">
    <source>
        <dbReference type="SAM" id="Phobius"/>
    </source>
</evidence>
<evidence type="ECO:0008006" key="5">
    <source>
        <dbReference type="Google" id="ProtNLM"/>
    </source>
</evidence>
<keyword evidence="1" id="KW-0472">Membrane</keyword>
<dbReference type="EMBL" id="PKQE01000001">
    <property type="protein sequence ID" value="PLC43259.1"/>
    <property type="molecule type" value="Genomic_DNA"/>
</dbReference>
<proteinExistence type="predicted"/>
<organism evidence="3 4">
    <name type="scientific">Ralstonia pickettii</name>
    <name type="common">Burkholderia pickettii</name>
    <dbReference type="NCBI Taxonomy" id="329"/>
    <lineage>
        <taxon>Bacteria</taxon>
        <taxon>Pseudomonadati</taxon>
        <taxon>Pseudomonadota</taxon>
        <taxon>Betaproteobacteria</taxon>
        <taxon>Burkholderiales</taxon>
        <taxon>Burkholderiaceae</taxon>
        <taxon>Ralstonia</taxon>
    </lineage>
</organism>
<keyword evidence="1" id="KW-1133">Transmembrane helix</keyword>
<dbReference type="OrthoDB" id="9812418at2"/>
<sequence>MQFSWILLIALHAMATVFWTGSTFMLARTGGANADVMFRPQMGAATMAVLTGLGLGAMVHAGLLGWPRTVLMIGALAAVAAAGVQGALRKRPALAHRVAAPLLAVALVCMVIARYVG</sequence>
<evidence type="ECO:0000313" key="3">
    <source>
        <dbReference type="EMBL" id="PLC43259.1"/>
    </source>
</evidence>
<keyword evidence="1" id="KW-0812">Transmembrane</keyword>
<feature type="transmembrane region" description="Helical" evidence="1">
    <location>
        <begin position="70"/>
        <end position="88"/>
    </location>
</feature>
<dbReference type="RefSeq" id="WP_102063937.1">
    <property type="nucleotide sequence ID" value="NZ_PKQE01000001.1"/>
</dbReference>
<name>A0A2N4TUD5_RALPI</name>
<evidence type="ECO:0000313" key="4">
    <source>
        <dbReference type="Proteomes" id="UP000234456"/>
    </source>
</evidence>
<reference evidence="3 4" key="1">
    <citation type="submission" date="2017-12" db="EMBL/GenBank/DDBJ databases">
        <title>Draft genome sequence of Ralstonia pickettii 52.</title>
        <authorList>
            <person name="Zheng B."/>
        </authorList>
    </citation>
    <scope>NUCLEOTIDE SEQUENCE [LARGE SCALE GENOMIC DNA]</scope>
    <source>
        <strain evidence="3 4">52</strain>
    </source>
</reference>
<evidence type="ECO:0000313" key="2">
    <source>
        <dbReference type="EMBL" id="PLC40086.1"/>
    </source>
</evidence>
<dbReference type="EMBL" id="PKQE01000008">
    <property type="protein sequence ID" value="PLC40086.1"/>
    <property type="molecule type" value="Genomic_DNA"/>
</dbReference>
<protein>
    <recommendedName>
        <fullName evidence="5">Integral membrane protein</fullName>
    </recommendedName>
</protein>
<dbReference type="AlphaFoldDB" id="A0A2N4TUD5"/>
<dbReference type="Proteomes" id="UP000234456">
    <property type="component" value="Unassembled WGS sequence"/>
</dbReference>
<gene>
    <name evidence="3" type="ORF">C0Q88_00510</name>
    <name evidence="2" type="ORF">C0Q88_24040</name>
</gene>